<feature type="transmembrane region" description="Helical" evidence="1">
    <location>
        <begin position="100"/>
        <end position="127"/>
    </location>
</feature>
<dbReference type="PANTHER" id="PTHR40076">
    <property type="entry name" value="MEMBRANE PROTEIN-RELATED"/>
    <property type="match status" value="1"/>
</dbReference>
<name>A0A382WV22_9ZZZZ</name>
<feature type="transmembrane region" description="Helical" evidence="1">
    <location>
        <begin position="195"/>
        <end position="226"/>
    </location>
</feature>
<feature type="transmembrane region" description="Helical" evidence="1">
    <location>
        <begin position="59"/>
        <end position="79"/>
    </location>
</feature>
<keyword evidence="1" id="KW-0472">Membrane</keyword>
<organism evidence="2">
    <name type="scientific">marine metagenome</name>
    <dbReference type="NCBI Taxonomy" id="408172"/>
    <lineage>
        <taxon>unclassified sequences</taxon>
        <taxon>metagenomes</taxon>
        <taxon>ecological metagenomes</taxon>
    </lineage>
</organism>
<gene>
    <name evidence="2" type="ORF">METZ01_LOCUS415397</name>
</gene>
<keyword evidence="1" id="KW-1133">Transmembrane helix</keyword>
<evidence type="ECO:0008006" key="3">
    <source>
        <dbReference type="Google" id="ProtNLM"/>
    </source>
</evidence>
<dbReference type="InterPro" id="IPR010380">
    <property type="entry name" value="DUF975"/>
</dbReference>
<dbReference type="EMBL" id="UINC01162663">
    <property type="protein sequence ID" value="SVD62543.1"/>
    <property type="molecule type" value="Genomic_DNA"/>
</dbReference>
<dbReference type="AlphaFoldDB" id="A0A382WV22"/>
<keyword evidence="1" id="KW-0812">Transmembrane</keyword>
<proteinExistence type="predicted"/>
<feature type="non-terminal residue" evidence="2">
    <location>
        <position position="1"/>
    </location>
</feature>
<reference evidence="2" key="1">
    <citation type="submission" date="2018-05" db="EMBL/GenBank/DDBJ databases">
        <authorList>
            <person name="Lanie J.A."/>
            <person name="Ng W.-L."/>
            <person name="Kazmierczak K.M."/>
            <person name="Andrzejewski T.M."/>
            <person name="Davidsen T.M."/>
            <person name="Wayne K.J."/>
            <person name="Tettelin H."/>
            <person name="Glass J.I."/>
            <person name="Rusch D."/>
            <person name="Podicherti R."/>
            <person name="Tsui H.-C.T."/>
            <person name="Winkler M.E."/>
        </authorList>
    </citation>
    <scope>NUCLEOTIDE SEQUENCE</scope>
</reference>
<feature type="transmembrane region" description="Helical" evidence="1">
    <location>
        <begin position="33"/>
        <end position="53"/>
    </location>
</feature>
<evidence type="ECO:0000256" key="1">
    <source>
        <dbReference type="SAM" id="Phobius"/>
    </source>
</evidence>
<dbReference type="PANTHER" id="PTHR40076:SF1">
    <property type="entry name" value="MEMBRANE PROTEIN"/>
    <property type="match status" value="1"/>
</dbReference>
<protein>
    <recommendedName>
        <fullName evidence="3">Glycerophosphoryl diester phosphodiesterase membrane domain-containing protein</fullName>
    </recommendedName>
</protein>
<evidence type="ECO:0000313" key="2">
    <source>
        <dbReference type="EMBL" id="SVD62543.1"/>
    </source>
</evidence>
<sequence>QVREPLGAAVPSDQPLDVSLALSSGWALFKQHMGIMIGAGAIYLAILIAAGVVGAVIPFAQFLVQGPLTGGLIILTLNLSRYNQAEINDLFLGFKNYGWLLLLSLVQGAVVVAAIIPGAIVMMVGGLLPVMQAQQAGGTPELDGTSIALLIVGFLLLLVLATIAVVLTYFWYFLVADKRGEFGEALAAGYRAGKMNFWSILGLVILFGLIGMVSAIPCGLGLFFVIPWSFAVMAKAYEQIFSSSTVTRESE</sequence>
<feature type="transmembrane region" description="Helical" evidence="1">
    <location>
        <begin position="147"/>
        <end position="174"/>
    </location>
</feature>
<accession>A0A382WV22</accession>